<keyword evidence="3" id="KW-1185">Reference proteome</keyword>
<dbReference type="Pfam" id="PF07693">
    <property type="entry name" value="KAP_NTPase"/>
    <property type="match status" value="1"/>
</dbReference>
<organism evidence="2 3">
    <name type="scientific">Serinibacter salmoneus</name>
    <dbReference type="NCBI Taxonomy" id="556530"/>
    <lineage>
        <taxon>Bacteria</taxon>
        <taxon>Bacillati</taxon>
        <taxon>Actinomycetota</taxon>
        <taxon>Actinomycetes</taxon>
        <taxon>Micrococcales</taxon>
        <taxon>Beutenbergiaceae</taxon>
        <taxon>Serinibacter</taxon>
    </lineage>
</organism>
<dbReference type="InterPro" id="IPR052754">
    <property type="entry name" value="NTPase_KAP_P-loop"/>
</dbReference>
<dbReference type="InterPro" id="IPR027417">
    <property type="entry name" value="P-loop_NTPase"/>
</dbReference>
<feature type="domain" description="KAP NTPase" evidence="1">
    <location>
        <begin position="20"/>
        <end position="334"/>
    </location>
</feature>
<evidence type="ECO:0000313" key="2">
    <source>
        <dbReference type="EMBL" id="PFG18538.1"/>
    </source>
</evidence>
<dbReference type="OrthoDB" id="88903at2"/>
<dbReference type="EMBL" id="PDJD01000001">
    <property type="protein sequence ID" value="PFG18538.1"/>
    <property type="molecule type" value="Genomic_DNA"/>
</dbReference>
<evidence type="ECO:0000259" key="1">
    <source>
        <dbReference type="Pfam" id="PF07693"/>
    </source>
</evidence>
<evidence type="ECO:0000313" key="3">
    <source>
        <dbReference type="Proteomes" id="UP000224915"/>
    </source>
</evidence>
<comment type="caution">
    <text evidence="2">The sequence shown here is derived from an EMBL/GenBank/DDBJ whole genome shotgun (WGS) entry which is preliminary data.</text>
</comment>
<protein>
    <submittedName>
        <fullName evidence="2">KAP-like P-loop domain-containing protein</fullName>
    </submittedName>
</protein>
<dbReference type="InterPro" id="IPR011646">
    <property type="entry name" value="KAP_P-loop"/>
</dbReference>
<dbReference type="AlphaFoldDB" id="A0A2A9CVU3"/>
<accession>A0A2A9CVU3</accession>
<gene>
    <name evidence="2" type="ORF">ATL40_0076</name>
</gene>
<reference evidence="2 3" key="1">
    <citation type="submission" date="2017-10" db="EMBL/GenBank/DDBJ databases">
        <title>Sequencing the genomes of 1000 actinobacteria strains.</title>
        <authorList>
            <person name="Klenk H.-P."/>
        </authorList>
    </citation>
    <scope>NUCLEOTIDE SEQUENCE [LARGE SCALE GENOMIC DNA]</scope>
    <source>
        <strain evidence="2 3">DSM 21801</strain>
    </source>
</reference>
<sequence>MQFKGLSDVPATTDELGMEEYVKGLTEFLLRCHTPMTVGVQGDWGSGKTSIMQMVREQINGESVAGSHGAANEDVLVLWFNTWQYSQFDPGEHLSLSIMEAIARALDAERRQTRAQGGDESALQKIRKWKFWQMAPRVVEGAIVAGTAAVAPEAVSGAVKGAVQAARETFESAEGVGAELDTASSLLSMREAFAADVKATERRVLIFIDDLDRLRPARAVEVMEAIKLFLDVEECVFVLAIDTEVVYAGVQEKYGSDFKQEKAQAFFDKIIQVPFQLPVAAFDVEKFFAGALPQVGISLGEGDVGKYIDVARNSVGTNPRSTKRLLNTYTLLRSVHHQVGAGASDLHLFALLALQAAYPGAYRAIAEEGAGESVSRWRAILSDEDSNIADSWGIPEGVEGRFIAFLGELYNIFGGDKFDGNLFAELMSSTSITGTSIGQGQAAGRRSIPDPGERIGALRAQGISDALIALGEEFEAALAPRKISLRAPRSYPTEWNIFAPNGEHERDVQLGTLRFNKSFLRFDLFPRRRALSSEIVEKARLRLEAEFSKRASTARVKVAPSADIAVAVTSIQARDELLIIVDVLSGVAEELESSV</sequence>
<dbReference type="Gene3D" id="3.40.50.300">
    <property type="entry name" value="P-loop containing nucleotide triphosphate hydrolases"/>
    <property type="match status" value="1"/>
</dbReference>
<name>A0A2A9CVU3_9MICO</name>
<dbReference type="Proteomes" id="UP000224915">
    <property type="component" value="Unassembled WGS sequence"/>
</dbReference>
<dbReference type="SUPFAM" id="SSF52540">
    <property type="entry name" value="P-loop containing nucleoside triphosphate hydrolases"/>
    <property type="match status" value="1"/>
</dbReference>
<dbReference type="PANTHER" id="PTHR22674">
    <property type="entry name" value="NTPASE, KAP FAMILY P-LOOP DOMAIN-CONTAINING 1"/>
    <property type="match status" value="1"/>
</dbReference>
<proteinExistence type="predicted"/>
<dbReference type="PANTHER" id="PTHR22674:SF6">
    <property type="entry name" value="NTPASE KAP FAMILY P-LOOP DOMAIN-CONTAINING PROTEIN 1"/>
    <property type="match status" value="1"/>
</dbReference>